<dbReference type="InterPro" id="IPR027640">
    <property type="entry name" value="Kinesin-like_fam"/>
</dbReference>
<dbReference type="GO" id="GO:0005874">
    <property type="term" value="C:microtubule"/>
    <property type="evidence" value="ECO:0000318"/>
    <property type="project" value="GO_Central"/>
</dbReference>
<keyword evidence="5 7" id="KW-0505">Motor protein</keyword>
<keyword evidence="6" id="KW-0206">Cytoskeleton</keyword>
<dbReference type="SMART" id="SM00129">
    <property type="entry name" value="KISc"/>
    <property type="match status" value="1"/>
</dbReference>
<feature type="coiled-coil region" evidence="8">
    <location>
        <begin position="689"/>
        <end position="1233"/>
    </location>
</feature>
<dbReference type="InParanoid" id="D6WKA3"/>
<dbReference type="PANTHER" id="PTHR47968:SF75">
    <property type="entry name" value="CENTROMERE-ASSOCIATED PROTEIN E"/>
    <property type="match status" value="1"/>
</dbReference>
<dbReference type="Gene3D" id="3.40.850.10">
    <property type="entry name" value="Kinesin motor domain"/>
    <property type="match status" value="1"/>
</dbReference>
<protein>
    <recommendedName>
        <fullName evidence="9">Kinesin motor domain-containing protein</fullName>
    </recommendedName>
</protein>
<name>D6WKA3_TRICA</name>
<keyword evidence="3 7" id="KW-0067">ATP-binding</keyword>
<keyword evidence="4 8" id="KW-0175">Coiled coil</keyword>
<dbReference type="InterPro" id="IPR001752">
    <property type="entry name" value="Kinesin_motor_dom"/>
</dbReference>
<comment type="similarity">
    <text evidence="7">Belongs to the TRAFAC class myosin-kinesin ATPase superfamily. Kinesin family.</text>
</comment>
<dbReference type="GO" id="GO:0005524">
    <property type="term" value="F:ATP binding"/>
    <property type="evidence" value="ECO:0007669"/>
    <property type="project" value="UniProtKB-UniRule"/>
</dbReference>
<feature type="coiled-coil region" evidence="8">
    <location>
        <begin position="608"/>
        <end position="649"/>
    </location>
</feature>
<dbReference type="GO" id="GO:0003777">
    <property type="term" value="F:microtubule motor activity"/>
    <property type="evidence" value="ECO:0007669"/>
    <property type="project" value="InterPro"/>
</dbReference>
<evidence type="ECO:0000259" key="9">
    <source>
        <dbReference type="PROSITE" id="PS50067"/>
    </source>
</evidence>
<evidence type="ECO:0000256" key="4">
    <source>
        <dbReference type="ARBA" id="ARBA00023054"/>
    </source>
</evidence>
<feature type="domain" description="Kinesin motor" evidence="9">
    <location>
        <begin position="4"/>
        <end position="324"/>
    </location>
</feature>
<feature type="coiled-coil region" evidence="8">
    <location>
        <begin position="493"/>
        <end position="545"/>
    </location>
</feature>
<proteinExistence type="inferred from homology"/>
<dbReference type="STRING" id="7070.D6WKA3"/>
<evidence type="ECO:0000256" key="8">
    <source>
        <dbReference type="SAM" id="Coils"/>
    </source>
</evidence>
<evidence type="ECO:0000256" key="7">
    <source>
        <dbReference type="PROSITE-ProRule" id="PRU00283"/>
    </source>
</evidence>
<feature type="coiled-coil region" evidence="8">
    <location>
        <begin position="1681"/>
        <end position="1708"/>
    </location>
</feature>
<dbReference type="OMA" id="NKFNASC"/>
<gene>
    <name evidence="10" type="primary">AUGUSTUS-3.0.2_14111</name>
    <name evidence="10" type="ORF">TcasGA2_TC014111</name>
</gene>
<dbReference type="HOGENOM" id="CLU_241739_0_0_1"/>
<sequence length="1712" mass="201399">MSTNIQVAIRIRPLIASEEAKKLQVQWGTQKNNIFQIDDNGQKFGDVFSFDHIFGVDKTNTDIYDNIVKDFVESSLNGLNSTIFAYGQTSSGKTYTMLGDKKHRGIMSLAIENIFEHIENSTDRKFLIRVSYIEIYNEKIYDLLDPSNKEVKIREFFPATIGLQNIKEEIVTSRKQMYECLRTGTLNRHIAGTKANDRSSRSHTIFKITIESTQVSDFTSGPVQVSSLNLVDLAGSERVAQTKATGVRLKEGSHINKSLSALGLVIRQLSDGQEFINFRDSKLTRLLQDSLGGNSKTLIIATITLASIEDTCSTLAFAQRAKAVKNKPHVNEILTDADLSKRYASLNSQLQKKLEEQLRINQKLQETQEVNVREMSRLQQQMELIEHFQRGKISEIPSIPKRRHTIGFATPMPLSSIVFKPDCDTSNQDPHSLLFLDEFSSKDHTALGNTLETIVEEDFITPMKRNLEKQRRSSYSSVCSEFPVEDNDALKKITELEEEIYNEKQKQQECEIQLKELNDKFKLREEDLCNKILELEKKLENENSDNFYSTIIGFKDQLLYLQQILSNEKIETEFSNSYSEKDLTNKSYSLELSEVKECDELHLELMDKEQEERKCLSILEENEKLKMELIHYETKNKFLTDELDRLTTEIKQKHTLKNSNEMELTLDEYELKQDYIKLKNEFTASCTENEFLQKSNEEMKRKIEKYDSLKQEYIQLKNDLTTSRTENDSLLKLIEEMKGRIEEYHSLNIQLQNKLKMNRKTEEYDSLSQQYIQLKNELTSSSTEKEFLLKSNEEMRRRIEEYELLEQQYIQFKNEFTTLCTENDALQNSVEEMKRGIEEYQSLKSEYIQLQDEFNAFCSEKESLKKSNEEMKKRTEEYELLKQQYIQLKNEFNASCTEKDSLQKLNEEIKRIVEENESLKQEYIQLNNKFNASCTEKDSLQKSNEEMKRKIEENESLKEEYVQLKNEFSATCREKESLQKLNEEIKRRIEESESLKQEYIQLKNKFDASCTEKDSLQKSNEEMKRKIEENESLKEEYVQLKNEFSTTCREKESLHKLNEEIKRKIEESESLKQEYIQLKNKFNASCTEKDSLLKSNEEMKRKIEENESLKQEYAQLKNELSASCREKESLQKLIEESKREVEESESLKQEHIQLKIKFNDLCAEKDSWQKSNEEMKRKIEENESLKEEYIQLKNEFSATCREKESLHKLNEKIKRKIEESESLKQEYIEFKNKFTALCTEKDSLLKLEYAQLKNEFKVSCTEKDSLKKSNEEMRMIIEEQKKKIENMKICNDKLNLEIRNKETNSKEQLCTMSSQNNYLKNELEKLKNEVADQKRIISANKEKLHCNDLELQKQKRRLLEGEEHVKELEYKIRQSSEKESNFRTIIEAQNVTIDKLNLKYRNILGSIMEYFISEQKSLLLIRHSQDERENFKSIIRDLKTNNATLKSQVEQLRNENNCDLCAIQETIKKSHLIFKDYFSLEKTFLKAQIIDLENTNEEYLKEMMALKDQQRNDSTEDCSNCDKLQNEITRLTEVATSQDKLVVTLEKENSTLRKERFESVKQVVHLQQQIFDEQDKKSELQYTEWMKFLQDNNKLQQQEIRELKRKIKKYENMHSRSVNKQSVGTECNLLGAPATEIDKSKNVRVEDVQNGCLHFSGKISTIHAEVQCNIFSEPSALQEKYDLLKQIYRKKNNEIQSLNAEINQLKLKVSSL</sequence>
<accession>D6WKA3</accession>
<dbReference type="eggNOG" id="KOG0242">
    <property type="taxonomic scope" value="Eukaryota"/>
</dbReference>
<keyword evidence="6" id="KW-0963">Cytoplasm</keyword>
<dbReference type="InterPro" id="IPR019821">
    <property type="entry name" value="Kinesin_motor_CS"/>
</dbReference>
<dbReference type="InterPro" id="IPR036961">
    <property type="entry name" value="Kinesin_motor_dom_sf"/>
</dbReference>
<dbReference type="EMBL" id="KQ971342">
    <property type="protein sequence ID" value="EFA03966.2"/>
    <property type="molecule type" value="Genomic_DNA"/>
</dbReference>
<dbReference type="PANTHER" id="PTHR47968">
    <property type="entry name" value="CENTROMERE PROTEIN E"/>
    <property type="match status" value="1"/>
</dbReference>
<evidence type="ECO:0000256" key="1">
    <source>
        <dbReference type="ARBA" id="ARBA00004245"/>
    </source>
</evidence>
<feature type="coiled-coil region" evidence="8">
    <location>
        <begin position="1586"/>
        <end position="1620"/>
    </location>
</feature>
<feature type="coiled-coil region" evidence="8">
    <location>
        <begin position="347"/>
        <end position="381"/>
    </location>
</feature>
<keyword evidence="2 7" id="KW-0547">Nucleotide-binding</keyword>
<dbReference type="PROSITE" id="PS00411">
    <property type="entry name" value="KINESIN_MOTOR_1"/>
    <property type="match status" value="1"/>
</dbReference>
<reference evidence="10 11" key="2">
    <citation type="journal article" date="2010" name="Nucleic Acids Res.">
        <title>BeetleBase in 2010: revisions to provide comprehensive genomic information for Tribolium castaneum.</title>
        <authorList>
            <person name="Kim H.S."/>
            <person name="Murphy T."/>
            <person name="Xia J."/>
            <person name="Caragea D."/>
            <person name="Park Y."/>
            <person name="Beeman R.W."/>
            <person name="Lorenzen M.D."/>
            <person name="Butcher S."/>
            <person name="Manak J.R."/>
            <person name="Brown S.J."/>
        </authorList>
    </citation>
    <scope>GENOME REANNOTATION</scope>
    <source>
        <strain evidence="10 11">Georgia GA2</strain>
    </source>
</reference>
<evidence type="ECO:0000313" key="10">
    <source>
        <dbReference type="EMBL" id="EFA03966.2"/>
    </source>
</evidence>
<keyword evidence="11" id="KW-1185">Reference proteome</keyword>
<evidence type="ECO:0000256" key="6">
    <source>
        <dbReference type="ARBA" id="ARBA00023212"/>
    </source>
</evidence>
<feature type="binding site" evidence="7">
    <location>
        <begin position="87"/>
        <end position="94"/>
    </location>
    <ligand>
        <name>ATP</name>
        <dbReference type="ChEBI" id="CHEBI:30616"/>
    </ligand>
</feature>
<reference evidence="10 11" key="1">
    <citation type="journal article" date="2008" name="Nature">
        <title>The genome of the model beetle and pest Tribolium castaneum.</title>
        <authorList>
            <consortium name="Tribolium Genome Sequencing Consortium"/>
            <person name="Richards S."/>
            <person name="Gibbs R.A."/>
            <person name="Weinstock G.M."/>
            <person name="Brown S.J."/>
            <person name="Denell R."/>
            <person name="Beeman R.W."/>
            <person name="Gibbs R."/>
            <person name="Beeman R.W."/>
            <person name="Brown S.J."/>
            <person name="Bucher G."/>
            <person name="Friedrich M."/>
            <person name="Grimmelikhuijzen C.J."/>
            <person name="Klingler M."/>
            <person name="Lorenzen M."/>
            <person name="Richards S."/>
            <person name="Roth S."/>
            <person name="Schroder R."/>
            <person name="Tautz D."/>
            <person name="Zdobnov E.M."/>
            <person name="Muzny D."/>
            <person name="Gibbs R.A."/>
            <person name="Weinstock G.M."/>
            <person name="Attaway T."/>
            <person name="Bell S."/>
            <person name="Buhay C.J."/>
            <person name="Chandrabose M.N."/>
            <person name="Chavez D."/>
            <person name="Clerk-Blankenburg K.P."/>
            <person name="Cree A."/>
            <person name="Dao M."/>
            <person name="Davis C."/>
            <person name="Chacko J."/>
            <person name="Dinh H."/>
            <person name="Dugan-Rocha S."/>
            <person name="Fowler G."/>
            <person name="Garner T.T."/>
            <person name="Garnes J."/>
            <person name="Gnirke A."/>
            <person name="Hawes A."/>
            <person name="Hernandez J."/>
            <person name="Hines S."/>
            <person name="Holder M."/>
            <person name="Hume J."/>
            <person name="Jhangiani S.N."/>
            <person name="Joshi V."/>
            <person name="Khan Z.M."/>
            <person name="Jackson L."/>
            <person name="Kovar C."/>
            <person name="Kowis A."/>
            <person name="Lee S."/>
            <person name="Lewis L.R."/>
            <person name="Margolis J."/>
            <person name="Morgan M."/>
            <person name="Nazareth L.V."/>
            <person name="Nguyen N."/>
            <person name="Okwuonu G."/>
            <person name="Parker D."/>
            <person name="Richards S."/>
            <person name="Ruiz S.J."/>
            <person name="Santibanez J."/>
            <person name="Savard J."/>
            <person name="Scherer S.E."/>
            <person name="Schneider B."/>
            <person name="Sodergren E."/>
            <person name="Tautz D."/>
            <person name="Vattahil S."/>
            <person name="Villasana D."/>
            <person name="White C.S."/>
            <person name="Wright R."/>
            <person name="Park Y."/>
            <person name="Beeman R.W."/>
            <person name="Lord J."/>
            <person name="Oppert B."/>
            <person name="Lorenzen M."/>
            <person name="Brown S."/>
            <person name="Wang L."/>
            <person name="Savard J."/>
            <person name="Tautz D."/>
            <person name="Richards S."/>
            <person name="Weinstock G."/>
            <person name="Gibbs R.A."/>
            <person name="Liu Y."/>
            <person name="Worley K."/>
            <person name="Weinstock G."/>
            <person name="Elsik C.G."/>
            <person name="Reese J.T."/>
            <person name="Elhaik E."/>
            <person name="Landan G."/>
            <person name="Graur D."/>
            <person name="Arensburger P."/>
            <person name="Atkinson P."/>
            <person name="Beeman R.W."/>
            <person name="Beidler J."/>
            <person name="Brown S.J."/>
            <person name="Demuth J.P."/>
            <person name="Drury D.W."/>
            <person name="Du Y.Z."/>
            <person name="Fujiwara H."/>
            <person name="Lorenzen M."/>
            <person name="Maselli V."/>
            <person name="Osanai M."/>
            <person name="Park Y."/>
            <person name="Robertson H.M."/>
            <person name="Tu Z."/>
            <person name="Wang J.J."/>
            <person name="Wang S."/>
            <person name="Richards S."/>
            <person name="Song H."/>
            <person name="Zhang L."/>
            <person name="Sodergren E."/>
            <person name="Werner D."/>
            <person name="Stanke M."/>
            <person name="Morgenstern B."/>
            <person name="Solovyev V."/>
            <person name="Kosarev P."/>
            <person name="Brown G."/>
            <person name="Chen H.C."/>
            <person name="Ermolaeva O."/>
            <person name="Hlavina W."/>
            <person name="Kapustin Y."/>
            <person name="Kiryutin B."/>
            <person name="Kitts P."/>
            <person name="Maglott D."/>
            <person name="Pruitt K."/>
            <person name="Sapojnikov V."/>
            <person name="Souvorov A."/>
            <person name="Mackey A.J."/>
            <person name="Waterhouse R.M."/>
            <person name="Wyder S."/>
            <person name="Zdobnov E.M."/>
            <person name="Zdobnov E.M."/>
            <person name="Wyder S."/>
            <person name="Kriventseva E.V."/>
            <person name="Kadowaki T."/>
            <person name="Bork P."/>
            <person name="Aranda M."/>
            <person name="Bao R."/>
            <person name="Beermann A."/>
            <person name="Berns N."/>
            <person name="Bolognesi R."/>
            <person name="Bonneton F."/>
            <person name="Bopp D."/>
            <person name="Brown S.J."/>
            <person name="Bucher G."/>
            <person name="Butts T."/>
            <person name="Chaumot A."/>
            <person name="Denell R.E."/>
            <person name="Ferrier D.E."/>
            <person name="Friedrich M."/>
            <person name="Gordon C.M."/>
            <person name="Jindra M."/>
            <person name="Klingler M."/>
            <person name="Lan Q."/>
            <person name="Lattorff H.M."/>
            <person name="Laudet V."/>
            <person name="von Levetsow C."/>
            <person name="Liu Z."/>
            <person name="Lutz R."/>
            <person name="Lynch J.A."/>
            <person name="da Fonseca R.N."/>
            <person name="Posnien N."/>
            <person name="Reuter R."/>
            <person name="Roth S."/>
            <person name="Savard J."/>
            <person name="Schinko J.B."/>
            <person name="Schmitt C."/>
            <person name="Schoppmeier M."/>
            <person name="Schroder R."/>
            <person name="Shippy T.D."/>
            <person name="Simonnet F."/>
            <person name="Marques-Souza H."/>
            <person name="Tautz D."/>
            <person name="Tomoyasu Y."/>
            <person name="Trauner J."/>
            <person name="Van der Zee M."/>
            <person name="Vervoort M."/>
            <person name="Wittkopp N."/>
            <person name="Wimmer E.A."/>
            <person name="Yang X."/>
            <person name="Jones A.K."/>
            <person name="Sattelle D.B."/>
            <person name="Ebert P.R."/>
            <person name="Nelson D."/>
            <person name="Scott J.G."/>
            <person name="Beeman R.W."/>
            <person name="Muthukrishnan S."/>
            <person name="Kramer K.J."/>
            <person name="Arakane Y."/>
            <person name="Beeman R.W."/>
            <person name="Zhu Q."/>
            <person name="Hogenkamp D."/>
            <person name="Dixit R."/>
            <person name="Oppert B."/>
            <person name="Jiang H."/>
            <person name="Zou Z."/>
            <person name="Marshall J."/>
            <person name="Elpidina E."/>
            <person name="Vinokurov K."/>
            <person name="Oppert C."/>
            <person name="Zou Z."/>
            <person name="Evans J."/>
            <person name="Lu Z."/>
            <person name="Zhao P."/>
            <person name="Sumathipala N."/>
            <person name="Altincicek B."/>
            <person name="Vilcinskas A."/>
            <person name="Williams M."/>
            <person name="Hultmark D."/>
            <person name="Hetru C."/>
            <person name="Jiang H."/>
            <person name="Grimmelikhuijzen C.J."/>
            <person name="Hauser F."/>
            <person name="Cazzamali G."/>
            <person name="Williamson M."/>
            <person name="Park Y."/>
            <person name="Li B."/>
            <person name="Tanaka Y."/>
            <person name="Predel R."/>
            <person name="Neupert S."/>
            <person name="Schachtner J."/>
            <person name="Verleyen P."/>
            <person name="Raible F."/>
            <person name="Bork P."/>
            <person name="Friedrich M."/>
            <person name="Walden K.K."/>
            <person name="Robertson H.M."/>
            <person name="Angeli S."/>
            <person name="Foret S."/>
            <person name="Bucher G."/>
            <person name="Schuetz S."/>
            <person name="Maleszka R."/>
            <person name="Wimmer E.A."/>
            <person name="Beeman R.W."/>
            <person name="Lorenzen M."/>
            <person name="Tomoyasu Y."/>
            <person name="Miller S.C."/>
            <person name="Grossmann D."/>
            <person name="Bucher G."/>
        </authorList>
    </citation>
    <scope>NUCLEOTIDE SEQUENCE [LARGE SCALE GENOMIC DNA]</scope>
    <source>
        <strain evidence="10 11">Georgia GA2</strain>
    </source>
</reference>
<dbReference type="Proteomes" id="UP000007266">
    <property type="component" value="Linkage group 5"/>
</dbReference>
<dbReference type="SUPFAM" id="SSF52540">
    <property type="entry name" value="P-loop containing nucleoside triphosphate hydrolases"/>
    <property type="match status" value="1"/>
</dbReference>
<feature type="coiled-coil region" evidence="8">
    <location>
        <begin position="1263"/>
        <end position="1371"/>
    </location>
</feature>
<dbReference type="GO" id="GO:0007018">
    <property type="term" value="P:microtubule-based movement"/>
    <property type="evidence" value="ECO:0000318"/>
    <property type="project" value="GO_Central"/>
</dbReference>
<dbReference type="PROSITE" id="PS50067">
    <property type="entry name" value="KINESIN_MOTOR_2"/>
    <property type="match status" value="1"/>
</dbReference>
<dbReference type="InterPro" id="IPR027417">
    <property type="entry name" value="P-loop_NTPase"/>
</dbReference>
<dbReference type="FunFam" id="3.40.850.10:FF:000241">
    <property type="entry name" value="Kinesin-like protein"/>
    <property type="match status" value="1"/>
</dbReference>
<evidence type="ECO:0000256" key="2">
    <source>
        <dbReference type="ARBA" id="ARBA00022741"/>
    </source>
</evidence>
<dbReference type="PRINTS" id="PR00380">
    <property type="entry name" value="KINESINHEAVY"/>
</dbReference>
<evidence type="ECO:0000256" key="3">
    <source>
        <dbReference type="ARBA" id="ARBA00022840"/>
    </source>
</evidence>
<dbReference type="GO" id="GO:0008017">
    <property type="term" value="F:microtubule binding"/>
    <property type="evidence" value="ECO:0000318"/>
    <property type="project" value="GO_Central"/>
</dbReference>
<evidence type="ECO:0000313" key="11">
    <source>
        <dbReference type="Proteomes" id="UP000007266"/>
    </source>
</evidence>
<comment type="subcellular location">
    <subcellularLocation>
        <location evidence="1">Cytoplasm</location>
        <location evidence="1">Cytoskeleton</location>
    </subcellularLocation>
</comment>
<dbReference type="Pfam" id="PF00225">
    <property type="entry name" value="Kinesin"/>
    <property type="match status" value="1"/>
</dbReference>
<feature type="coiled-coil region" evidence="8">
    <location>
        <begin position="1482"/>
        <end position="1512"/>
    </location>
</feature>
<dbReference type="GO" id="GO:0000278">
    <property type="term" value="P:mitotic cell cycle"/>
    <property type="evidence" value="ECO:0000318"/>
    <property type="project" value="GO_Central"/>
</dbReference>
<evidence type="ECO:0000256" key="5">
    <source>
        <dbReference type="ARBA" id="ARBA00023175"/>
    </source>
</evidence>
<organism evidence="10 11">
    <name type="scientific">Tribolium castaneum</name>
    <name type="common">Red flour beetle</name>
    <dbReference type="NCBI Taxonomy" id="7070"/>
    <lineage>
        <taxon>Eukaryota</taxon>
        <taxon>Metazoa</taxon>
        <taxon>Ecdysozoa</taxon>
        <taxon>Arthropoda</taxon>
        <taxon>Hexapoda</taxon>
        <taxon>Insecta</taxon>
        <taxon>Pterygota</taxon>
        <taxon>Neoptera</taxon>
        <taxon>Endopterygota</taxon>
        <taxon>Coleoptera</taxon>
        <taxon>Polyphaga</taxon>
        <taxon>Cucujiformia</taxon>
        <taxon>Tenebrionidae</taxon>
        <taxon>Tenebrionidae incertae sedis</taxon>
        <taxon>Tribolium</taxon>
    </lineage>
</organism>